<sequence length="279" mass="29482">MILVTGATGHFGRQTVEALAAAKVPVRALSRDPERAGLPAEAEVVRGDFTDPATLTEAFDGVTALFLTLPYGTAPDALLDAARGAGVRRIVFLSSGAVVDGAPVQPNVIAAYHARVEQAVAATGIAHTFLRLFFPAINSLAFAMQLAHGDVVQAPYAGATTAPVHERDVADAAVRVLTDEGHAGRTYLLTGPEALTQTDQVRLLGEALGRRLVLEEADAASVREGMAAFMDADFVHALFDLMEETVDTRPEITPALTRLTGTTPRTYARWAADHVADFA</sequence>
<dbReference type="Proteomes" id="UP000286931">
    <property type="component" value="Unassembled WGS sequence"/>
</dbReference>
<dbReference type="OrthoDB" id="116343at2"/>
<reference evidence="2 3" key="1">
    <citation type="submission" date="2018-12" db="EMBL/GenBank/DDBJ databases">
        <title>Draft genome sequence of Embleya hyalina NBRC 13850T.</title>
        <authorList>
            <person name="Komaki H."/>
            <person name="Hosoyama A."/>
            <person name="Kimura A."/>
            <person name="Ichikawa N."/>
            <person name="Tamura T."/>
        </authorList>
    </citation>
    <scope>NUCLEOTIDE SEQUENCE [LARGE SCALE GENOMIC DNA]</scope>
    <source>
        <strain evidence="2 3">NBRC 13850</strain>
    </source>
</reference>
<name>A0A401YM63_9ACTN</name>
<dbReference type="SUPFAM" id="SSF51735">
    <property type="entry name" value="NAD(P)-binding Rossmann-fold domains"/>
    <property type="match status" value="1"/>
</dbReference>
<dbReference type="EMBL" id="BIFH01000018">
    <property type="protein sequence ID" value="GCD95702.1"/>
    <property type="molecule type" value="Genomic_DNA"/>
</dbReference>
<dbReference type="PANTHER" id="PTHR43162">
    <property type="match status" value="1"/>
</dbReference>
<evidence type="ECO:0000313" key="3">
    <source>
        <dbReference type="Proteomes" id="UP000286931"/>
    </source>
</evidence>
<proteinExistence type="predicted"/>
<feature type="domain" description="NAD(P)-binding" evidence="1">
    <location>
        <begin position="6"/>
        <end position="179"/>
    </location>
</feature>
<dbReference type="Gene3D" id="3.40.50.720">
    <property type="entry name" value="NAD(P)-binding Rossmann-like Domain"/>
    <property type="match status" value="1"/>
</dbReference>
<evidence type="ECO:0000313" key="2">
    <source>
        <dbReference type="EMBL" id="GCD95702.1"/>
    </source>
</evidence>
<organism evidence="2 3">
    <name type="scientific">Embleya hyalina</name>
    <dbReference type="NCBI Taxonomy" id="516124"/>
    <lineage>
        <taxon>Bacteria</taxon>
        <taxon>Bacillati</taxon>
        <taxon>Actinomycetota</taxon>
        <taxon>Actinomycetes</taxon>
        <taxon>Kitasatosporales</taxon>
        <taxon>Streptomycetaceae</taxon>
        <taxon>Embleya</taxon>
    </lineage>
</organism>
<keyword evidence="3" id="KW-1185">Reference proteome</keyword>
<dbReference type="RefSeq" id="WP_126637803.1">
    <property type="nucleotide sequence ID" value="NZ_BIFH01000018.1"/>
</dbReference>
<dbReference type="PANTHER" id="PTHR43162:SF1">
    <property type="entry name" value="PRESTALK A DIFFERENTIATION PROTEIN A"/>
    <property type="match status" value="1"/>
</dbReference>
<accession>A0A401YM63</accession>
<comment type="caution">
    <text evidence="2">The sequence shown here is derived from an EMBL/GenBank/DDBJ whole genome shotgun (WGS) entry which is preliminary data.</text>
</comment>
<gene>
    <name evidence="2" type="ORF">EHYA_03385</name>
</gene>
<dbReference type="InterPro" id="IPR036291">
    <property type="entry name" value="NAD(P)-bd_dom_sf"/>
</dbReference>
<evidence type="ECO:0000259" key="1">
    <source>
        <dbReference type="Pfam" id="PF13460"/>
    </source>
</evidence>
<dbReference type="InterPro" id="IPR016040">
    <property type="entry name" value="NAD(P)-bd_dom"/>
</dbReference>
<protein>
    <submittedName>
        <fullName evidence="2">Nucleotide-diphosphate-sugar epimerase</fullName>
    </submittedName>
</protein>
<dbReference type="InterPro" id="IPR051604">
    <property type="entry name" value="Ergot_Alk_Oxidoreductase"/>
</dbReference>
<dbReference type="Pfam" id="PF13460">
    <property type="entry name" value="NAD_binding_10"/>
    <property type="match status" value="1"/>
</dbReference>
<dbReference type="AlphaFoldDB" id="A0A401YM63"/>